<gene>
    <name evidence="1" type="ORF">HNR42_003393</name>
</gene>
<keyword evidence="2" id="KW-1185">Reference proteome</keyword>
<evidence type="ECO:0000313" key="2">
    <source>
        <dbReference type="Proteomes" id="UP000569951"/>
    </source>
</evidence>
<sequence length="36" mass="4462">MKRFMFFILLAVAAFFGYRALRERNFQFGELRLMRD</sequence>
<name>A0A841I3P4_9DEIO</name>
<comment type="caution">
    <text evidence="1">The sequence shown here is derived from an EMBL/GenBank/DDBJ whole genome shotgun (WGS) entry which is preliminary data.</text>
</comment>
<accession>A0A841I3P4</accession>
<dbReference type="Proteomes" id="UP000569951">
    <property type="component" value="Unassembled WGS sequence"/>
</dbReference>
<dbReference type="AlphaFoldDB" id="A0A841I3P4"/>
<dbReference type="EMBL" id="JACHHG010000017">
    <property type="protein sequence ID" value="MBB6099933.1"/>
    <property type="molecule type" value="Genomic_DNA"/>
</dbReference>
<evidence type="ECO:0000313" key="1">
    <source>
        <dbReference type="EMBL" id="MBB6099933.1"/>
    </source>
</evidence>
<organism evidence="1 2">
    <name type="scientific">Deinobacterium chartae</name>
    <dbReference type="NCBI Taxonomy" id="521158"/>
    <lineage>
        <taxon>Bacteria</taxon>
        <taxon>Thermotogati</taxon>
        <taxon>Deinococcota</taxon>
        <taxon>Deinococci</taxon>
        <taxon>Deinococcales</taxon>
        <taxon>Deinococcaceae</taxon>
        <taxon>Deinobacterium</taxon>
    </lineage>
</organism>
<proteinExistence type="predicted"/>
<reference evidence="1 2" key="1">
    <citation type="submission" date="2020-08" db="EMBL/GenBank/DDBJ databases">
        <title>Genomic Encyclopedia of Type Strains, Phase IV (KMG-IV): sequencing the most valuable type-strain genomes for metagenomic binning, comparative biology and taxonomic classification.</title>
        <authorList>
            <person name="Goeker M."/>
        </authorList>
    </citation>
    <scope>NUCLEOTIDE SEQUENCE [LARGE SCALE GENOMIC DNA]</scope>
    <source>
        <strain evidence="1 2">DSM 21458</strain>
    </source>
</reference>
<protein>
    <submittedName>
        <fullName evidence="1">Uncharacterized protein</fullName>
    </submittedName>
</protein>